<feature type="chain" id="PRO_5028272551" evidence="1">
    <location>
        <begin position="20"/>
        <end position="81"/>
    </location>
</feature>
<dbReference type="EMBL" id="DTGZ01000095">
    <property type="protein sequence ID" value="HGV97666.1"/>
    <property type="molecule type" value="Genomic_DNA"/>
</dbReference>
<organism evidence="2">
    <name type="scientific">candidate division WOR-3 bacterium</name>
    <dbReference type="NCBI Taxonomy" id="2052148"/>
    <lineage>
        <taxon>Bacteria</taxon>
        <taxon>Bacteria division WOR-3</taxon>
    </lineage>
</organism>
<name>A0A7C4TCE9_UNCW3</name>
<gene>
    <name evidence="2" type="ORF">ENV60_05155</name>
</gene>
<evidence type="ECO:0000256" key="1">
    <source>
        <dbReference type="SAM" id="SignalP"/>
    </source>
</evidence>
<reference evidence="2" key="1">
    <citation type="journal article" date="2020" name="mSystems">
        <title>Genome- and Community-Level Interaction Insights into Carbon Utilization and Element Cycling Functions of Hydrothermarchaeota in Hydrothermal Sediment.</title>
        <authorList>
            <person name="Zhou Z."/>
            <person name="Liu Y."/>
            <person name="Xu W."/>
            <person name="Pan J."/>
            <person name="Luo Z.H."/>
            <person name="Li M."/>
        </authorList>
    </citation>
    <scope>NUCLEOTIDE SEQUENCE [LARGE SCALE GENOMIC DNA]</scope>
    <source>
        <strain evidence="2">SpSt-774</strain>
    </source>
</reference>
<sequence length="81" mass="9385">MKYLGALALLPMIAFTANCFIWDYPDTDYIYDPEAGMTIDDTYWLRQALTTLGHTFVMDTMLPSNITPYQVFFAMCGWYDC</sequence>
<proteinExistence type="predicted"/>
<accession>A0A7C4TCE9</accession>
<feature type="signal peptide" evidence="1">
    <location>
        <begin position="1"/>
        <end position="19"/>
    </location>
</feature>
<dbReference type="AlphaFoldDB" id="A0A7C4TCE9"/>
<keyword evidence="1" id="KW-0732">Signal</keyword>
<evidence type="ECO:0000313" key="2">
    <source>
        <dbReference type="EMBL" id="HGV97666.1"/>
    </source>
</evidence>
<protein>
    <submittedName>
        <fullName evidence="2">Uncharacterized protein</fullName>
    </submittedName>
</protein>
<comment type="caution">
    <text evidence="2">The sequence shown here is derived from an EMBL/GenBank/DDBJ whole genome shotgun (WGS) entry which is preliminary data.</text>
</comment>